<dbReference type="RefSeq" id="WP_289959520.1">
    <property type="nucleotide sequence ID" value="NZ_JAUEMJ010000010.1"/>
</dbReference>
<evidence type="ECO:0000256" key="3">
    <source>
        <dbReference type="ARBA" id="ARBA00022553"/>
    </source>
</evidence>
<gene>
    <name evidence="11" type="ORF">QWI33_24755</name>
</gene>
<dbReference type="InterPro" id="IPR036890">
    <property type="entry name" value="HATPase_C_sf"/>
</dbReference>
<dbReference type="InterPro" id="IPR050482">
    <property type="entry name" value="Sensor_HK_TwoCompSys"/>
</dbReference>
<keyword evidence="8" id="KW-0902">Two-component regulatory system</keyword>
<keyword evidence="4" id="KW-0808">Transferase</keyword>
<evidence type="ECO:0000256" key="5">
    <source>
        <dbReference type="ARBA" id="ARBA00022741"/>
    </source>
</evidence>
<comment type="caution">
    <text evidence="11">The sequence shown here is derived from an EMBL/GenBank/DDBJ whole genome shotgun (WGS) entry which is preliminary data.</text>
</comment>
<evidence type="ECO:0000256" key="8">
    <source>
        <dbReference type="ARBA" id="ARBA00023012"/>
    </source>
</evidence>
<keyword evidence="12" id="KW-1185">Reference proteome</keyword>
<keyword evidence="9" id="KW-0812">Transmembrane</keyword>
<dbReference type="GO" id="GO:0016301">
    <property type="term" value="F:kinase activity"/>
    <property type="evidence" value="ECO:0007669"/>
    <property type="project" value="UniProtKB-KW"/>
</dbReference>
<feature type="transmembrane region" description="Helical" evidence="9">
    <location>
        <begin position="12"/>
        <end position="29"/>
    </location>
</feature>
<dbReference type="EC" id="2.7.13.3" evidence="2"/>
<evidence type="ECO:0000313" key="11">
    <source>
        <dbReference type="EMBL" id="MDN3242955.1"/>
    </source>
</evidence>
<keyword evidence="9" id="KW-0472">Membrane</keyword>
<feature type="transmembrane region" description="Helical" evidence="9">
    <location>
        <begin position="59"/>
        <end position="81"/>
    </location>
</feature>
<keyword evidence="6 11" id="KW-0418">Kinase</keyword>
<dbReference type="PANTHER" id="PTHR24421:SF10">
    <property type="entry name" value="NITRATE_NITRITE SENSOR PROTEIN NARQ"/>
    <property type="match status" value="1"/>
</dbReference>
<protein>
    <recommendedName>
        <fullName evidence="2">histidine kinase</fullName>
        <ecNumber evidence="2">2.7.13.3</ecNumber>
    </recommendedName>
</protein>
<dbReference type="EMBL" id="JAUEMJ010000010">
    <property type="protein sequence ID" value="MDN3242955.1"/>
    <property type="molecule type" value="Genomic_DNA"/>
</dbReference>
<keyword evidence="9" id="KW-1133">Transmembrane helix</keyword>
<accession>A0ABT7YWF1</accession>
<dbReference type="Proteomes" id="UP001171902">
    <property type="component" value="Unassembled WGS sequence"/>
</dbReference>
<dbReference type="PANTHER" id="PTHR24421">
    <property type="entry name" value="NITRATE/NITRITE SENSOR PROTEIN NARX-RELATED"/>
    <property type="match status" value="1"/>
</dbReference>
<evidence type="ECO:0000256" key="7">
    <source>
        <dbReference type="ARBA" id="ARBA00022840"/>
    </source>
</evidence>
<keyword evidence="3" id="KW-0597">Phosphoprotein</keyword>
<organism evidence="11 12">
    <name type="scientific">Glycomyces tritici</name>
    <dbReference type="NCBI Taxonomy" id="2665176"/>
    <lineage>
        <taxon>Bacteria</taxon>
        <taxon>Bacillati</taxon>
        <taxon>Actinomycetota</taxon>
        <taxon>Actinomycetes</taxon>
        <taxon>Glycomycetales</taxon>
        <taxon>Glycomycetaceae</taxon>
        <taxon>Glycomyces</taxon>
    </lineage>
</organism>
<reference evidence="11" key="1">
    <citation type="submission" date="2023-06" db="EMBL/GenBank/DDBJ databases">
        <title>Gycomyces niveus sp.nov., a novel actinomycete isolated from soil in Shouguang.</title>
        <authorList>
            <person name="Yang X."/>
            <person name="Zhao J."/>
        </authorList>
    </citation>
    <scope>NUCLEOTIDE SEQUENCE</scope>
    <source>
        <strain evidence="11">NEAU C2</strain>
    </source>
</reference>
<evidence type="ECO:0000256" key="1">
    <source>
        <dbReference type="ARBA" id="ARBA00000085"/>
    </source>
</evidence>
<sequence length="371" mass="38578">MAESRKPRPVEVASLVGGVSVLTALTLWSRTGLGPLDFAVAALGVGAALVQVWRPVTGALGATVLAVLSPVATPAATVGALQAAWCGRFRTAAAIAGAGVLAHLLQWVRYPNPALGFDWWAMLCVVSYGALLGWGALANSRRRLLISLHERAERAEAEQGRRIAEARAAERRALARDMHDVLANRLSLVATHAGALEFRPDAPPEKVAMAAGVVRAGVQQALEELRQVIGLLREGDEAGAGGPVAVADFEKLVEESRAAGQPVEVSSGLPAGVLPPSIGRTAFRVLQEGLTNARKHAAGEPVELALRGEPGAGLIVELTNPVPAHGGPPAVPGGGVGLVGLTERVRLAGGELDHGRSGERFRLRARLPWPT</sequence>
<evidence type="ECO:0000313" key="12">
    <source>
        <dbReference type="Proteomes" id="UP001171902"/>
    </source>
</evidence>
<evidence type="ECO:0000256" key="2">
    <source>
        <dbReference type="ARBA" id="ARBA00012438"/>
    </source>
</evidence>
<proteinExistence type="predicted"/>
<feature type="transmembrane region" description="Helical" evidence="9">
    <location>
        <begin position="119"/>
        <end position="137"/>
    </location>
</feature>
<dbReference type="Pfam" id="PF07730">
    <property type="entry name" value="HisKA_3"/>
    <property type="match status" value="1"/>
</dbReference>
<evidence type="ECO:0000256" key="6">
    <source>
        <dbReference type="ARBA" id="ARBA00022777"/>
    </source>
</evidence>
<dbReference type="InterPro" id="IPR011712">
    <property type="entry name" value="Sig_transdc_His_kin_sub3_dim/P"/>
</dbReference>
<dbReference type="Gene3D" id="3.30.565.10">
    <property type="entry name" value="Histidine kinase-like ATPase, C-terminal domain"/>
    <property type="match status" value="1"/>
</dbReference>
<comment type="catalytic activity">
    <reaction evidence="1">
        <text>ATP + protein L-histidine = ADP + protein N-phospho-L-histidine.</text>
        <dbReference type="EC" id="2.7.13.3"/>
    </reaction>
</comment>
<keyword evidence="5" id="KW-0547">Nucleotide-binding</keyword>
<name>A0ABT7YWF1_9ACTN</name>
<evidence type="ECO:0000256" key="9">
    <source>
        <dbReference type="SAM" id="Phobius"/>
    </source>
</evidence>
<feature type="domain" description="Signal transduction histidine kinase subgroup 3 dimerisation and phosphoacceptor" evidence="10">
    <location>
        <begin position="170"/>
        <end position="236"/>
    </location>
</feature>
<evidence type="ECO:0000259" key="10">
    <source>
        <dbReference type="Pfam" id="PF07730"/>
    </source>
</evidence>
<feature type="transmembrane region" description="Helical" evidence="9">
    <location>
        <begin position="88"/>
        <end position="107"/>
    </location>
</feature>
<dbReference type="Gene3D" id="1.20.5.1930">
    <property type="match status" value="1"/>
</dbReference>
<evidence type="ECO:0000256" key="4">
    <source>
        <dbReference type="ARBA" id="ARBA00022679"/>
    </source>
</evidence>
<keyword evidence="7" id="KW-0067">ATP-binding</keyword>